<organism evidence="2 3">
    <name type="scientific">Carya illinoinensis</name>
    <name type="common">Pecan</name>
    <dbReference type="NCBI Taxonomy" id="32201"/>
    <lineage>
        <taxon>Eukaryota</taxon>
        <taxon>Viridiplantae</taxon>
        <taxon>Streptophyta</taxon>
        <taxon>Embryophyta</taxon>
        <taxon>Tracheophyta</taxon>
        <taxon>Spermatophyta</taxon>
        <taxon>Magnoliopsida</taxon>
        <taxon>eudicotyledons</taxon>
        <taxon>Gunneridae</taxon>
        <taxon>Pentapetalae</taxon>
        <taxon>rosids</taxon>
        <taxon>fabids</taxon>
        <taxon>Fagales</taxon>
        <taxon>Juglandaceae</taxon>
        <taxon>Carya</taxon>
    </lineage>
</organism>
<dbReference type="OrthoDB" id="5554229at2759"/>
<dbReference type="PANTHER" id="PTHR37984:SF5">
    <property type="entry name" value="PROTEIN NYNRIN-LIKE"/>
    <property type="match status" value="1"/>
</dbReference>
<proteinExistence type="predicted"/>
<feature type="domain" description="Integrase catalytic" evidence="1">
    <location>
        <begin position="1"/>
        <end position="102"/>
    </location>
</feature>
<dbReference type="Gene3D" id="3.30.420.10">
    <property type="entry name" value="Ribonuclease H-like superfamily/Ribonuclease H"/>
    <property type="match status" value="1"/>
</dbReference>
<dbReference type="PANTHER" id="PTHR37984">
    <property type="entry name" value="PROTEIN CBG26694"/>
    <property type="match status" value="1"/>
</dbReference>
<evidence type="ECO:0000259" key="1">
    <source>
        <dbReference type="PROSITE" id="PS50994"/>
    </source>
</evidence>
<dbReference type="InterPro" id="IPR050951">
    <property type="entry name" value="Retrovirus_Pol_polyprotein"/>
</dbReference>
<dbReference type="InterPro" id="IPR012337">
    <property type="entry name" value="RNaseH-like_sf"/>
</dbReference>
<dbReference type="PROSITE" id="PS50994">
    <property type="entry name" value="INTEGRASE"/>
    <property type="match status" value="1"/>
</dbReference>
<evidence type="ECO:0000313" key="2">
    <source>
        <dbReference type="EMBL" id="KAG6730169.1"/>
    </source>
</evidence>
<name>A0A922FXG7_CARIL</name>
<dbReference type="AlphaFoldDB" id="A0A922FXG7"/>
<dbReference type="Proteomes" id="UP000811246">
    <property type="component" value="Chromosome 1"/>
</dbReference>
<dbReference type="InterPro" id="IPR001584">
    <property type="entry name" value="Integrase_cat-core"/>
</dbReference>
<dbReference type="InterPro" id="IPR036397">
    <property type="entry name" value="RNaseH_sf"/>
</dbReference>
<protein>
    <recommendedName>
        <fullName evidence="1">Integrase catalytic domain-containing protein</fullName>
    </recommendedName>
</protein>
<sequence length="128" mass="15291">MFKLHRLPQSIVLDRDGTFTNLLWKKLFKAQGVQLEFNTTYYPQIDRQSEAVNKCMETYLRCFLGNRPKDWVKWVPLAEWWYNSTQHSVTKLTPFKGLYWYPPPKLTFYVPKTTRAEVPKTTRAEVLN</sequence>
<reference evidence="2" key="1">
    <citation type="submission" date="2021-01" db="EMBL/GenBank/DDBJ databases">
        <authorList>
            <person name="Lovell J.T."/>
            <person name="Bentley N."/>
            <person name="Bhattarai G."/>
            <person name="Jenkins J.W."/>
            <person name="Sreedasyam A."/>
            <person name="Alarcon Y."/>
            <person name="Bock C."/>
            <person name="Boston L."/>
            <person name="Carlson J."/>
            <person name="Cervantes K."/>
            <person name="Clermont K."/>
            <person name="Krom N."/>
            <person name="Kubenka K."/>
            <person name="Mamidi S."/>
            <person name="Mattison C."/>
            <person name="Monteros M."/>
            <person name="Pisani C."/>
            <person name="Plott C."/>
            <person name="Rajasekar S."/>
            <person name="Rhein H.S."/>
            <person name="Rohla C."/>
            <person name="Song M."/>
            <person name="Hilaire R.S."/>
            <person name="Shu S."/>
            <person name="Wells L."/>
            <person name="Wang X."/>
            <person name="Webber J."/>
            <person name="Heerema R.J."/>
            <person name="Klein P."/>
            <person name="Conner P."/>
            <person name="Grauke L."/>
            <person name="Grimwood J."/>
            <person name="Schmutz J."/>
            <person name="Randall J.J."/>
        </authorList>
    </citation>
    <scope>NUCLEOTIDE SEQUENCE</scope>
    <source>
        <tissue evidence="2">Leaf</tissue>
    </source>
</reference>
<gene>
    <name evidence="2" type="ORF">I3842_01G066700</name>
</gene>
<accession>A0A922FXG7</accession>
<dbReference type="SUPFAM" id="SSF53098">
    <property type="entry name" value="Ribonuclease H-like"/>
    <property type="match status" value="1"/>
</dbReference>
<comment type="caution">
    <text evidence="2">The sequence shown here is derived from an EMBL/GenBank/DDBJ whole genome shotgun (WGS) entry which is preliminary data.</text>
</comment>
<dbReference type="GO" id="GO:0015074">
    <property type="term" value="P:DNA integration"/>
    <property type="evidence" value="ECO:0007669"/>
    <property type="project" value="InterPro"/>
</dbReference>
<dbReference type="GO" id="GO:0003676">
    <property type="term" value="F:nucleic acid binding"/>
    <property type="evidence" value="ECO:0007669"/>
    <property type="project" value="InterPro"/>
</dbReference>
<evidence type="ECO:0000313" key="3">
    <source>
        <dbReference type="Proteomes" id="UP000811246"/>
    </source>
</evidence>
<dbReference type="EMBL" id="CM031825">
    <property type="protein sequence ID" value="KAG6730169.1"/>
    <property type="molecule type" value="Genomic_DNA"/>
</dbReference>